<name>A0A087E3G8_9BIFI</name>
<dbReference type="AlphaFoldDB" id="A0A087E3G8"/>
<reference evidence="1 2" key="1">
    <citation type="submission" date="2014-03" db="EMBL/GenBank/DDBJ databases">
        <title>Genomics of Bifidobacteria.</title>
        <authorList>
            <person name="Ventura M."/>
            <person name="Milani C."/>
            <person name="Lugli G.A."/>
        </authorList>
    </citation>
    <scope>NUCLEOTIDE SEQUENCE [LARGE SCALE GENOMIC DNA]</scope>
    <source>
        <strain evidence="1 2">LMG 21395</strain>
    </source>
</reference>
<dbReference type="EMBL" id="JGZT01000007">
    <property type="protein sequence ID" value="KFJ02319.1"/>
    <property type="molecule type" value="Genomic_DNA"/>
</dbReference>
<evidence type="ECO:0000313" key="1">
    <source>
        <dbReference type="EMBL" id="KFJ02319.1"/>
    </source>
</evidence>
<sequence>MIAAVQWVGELLDGLVSGSVVSVRVSPDIREPSDWLAWRLIPEAFAGLCVPRHTQSSRKRGSVSNRQFSVVFCMW</sequence>
<dbReference type="Proteomes" id="UP000029003">
    <property type="component" value="Unassembled WGS sequence"/>
</dbReference>
<evidence type="ECO:0000313" key="2">
    <source>
        <dbReference type="Proteomes" id="UP000029003"/>
    </source>
</evidence>
<proteinExistence type="predicted"/>
<protein>
    <submittedName>
        <fullName evidence="1">Uncharacterized protein</fullName>
    </submittedName>
</protein>
<accession>A0A087E3G8</accession>
<gene>
    <name evidence="1" type="ORF">THER5_1930</name>
</gene>
<organism evidence="1 2">
    <name type="scientific">Bifidobacterium thermacidophilum subsp. thermacidophilum</name>
    <dbReference type="NCBI Taxonomy" id="79262"/>
    <lineage>
        <taxon>Bacteria</taxon>
        <taxon>Bacillati</taxon>
        <taxon>Actinomycetota</taxon>
        <taxon>Actinomycetes</taxon>
        <taxon>Bifidobacteriales</taxon>
        <taxon>Bifidobacteriaceae</taxon>
        <taxon>Bifidobacterium</taxon>
    </lineage>
</organism>
<comment type="caution">
    <text evidence="1">The sequence shown here is derived from an EMBL/GenBank/DDBJ whole genome shotgun (WGS) entry which is preliminary data.</text>
</comment>